<evidence type="ECO:0000259" key="8">
    <source>
        <dbReference type="PROSITE" id="PS51380"/>
    </source>
</evidence>
<feature type="transmembrane region" description="Helical" evidence="7">
    <location>
        <begin position="326"/>
        <end position="345"/>
    </location>
</feature>
<keyword evidence="11" id="KW-1185">Reference proteome</keyword>
<name>A0ABR1G7R0_AURAN</name>
<feature type="transmembrane region" description="Helical" evidence="7">
    <location>
        <begin position="529"/>
        <end position="548"/>
    </location>
</feature>
<feature type="transmembrane region" description="Helical" evidence="7">
    <location>
        <begin position="667"/>
        <end position="686"/>
    </location>
</feature>
<dbReference type="PROSITE" id="PS51380">
    <property type="entry name" value="EXS"/>
    <property type="match status" value="1"/>
</dbReference>
<dbReference type="EMBL" id="JBBJCI010000079">
    <property type="protein sequence ID" value="KAK7249345.1"/>
    <property type="molecule type" value="Genomic_DNA"/>
</dbReference>
<keyword evidence="4 7" id="KW-1133">Transmembrane helix</keyword>
<comment type="similarity">
    <text evidence="2">Belongs to the SYG1 (TC 2.A.94) family.</text>
</comment>
<dbReference type="PANTHER" id="PTHR10783">
    <property type="entry name" value="XENOTROPIC AND POLYTROPIC RETROVIRUS RECEPTOR 1-RELATED"/>
    <property type="match status" value="1"/>
</dbReference>
<dbReference type="InterPro" id="IPR004331">
    <property type="entry name" value="SPX_dom"/>
</dbReference>
<keyword evidence="3 7" id="KW-0812">Transmembrane</keyword>
<dbReference type="PROSITE" id="PS51382">
    <property type="entry name" value="SPX"/>
    <property type="match status" value="1"/>
</dbReference>
<evidence type="ECO:0000256" key="6">
    <source>
        <dbReference type="SAM" id="MobiDB-lite"/>
    </source>
</evidence>
<comment type="caution">
    <text evidence="10">The sequence shown here is derived from an EMBL/GenBank/DDBJ whole genome shotgun (WGS) entry which is preliminary data.</text>
</comment>
<evidence type="ECO:0000256" key="4">
    <source>
        <dbReference type="ARBA" id="ARBA00022989"/>
    </source>
</evidence>
<evidence type="ECO:0000256" key="5">
    <source>
        <dbReference type="ARBA" id="ARBA00023136"/>
    </source>
</evidence>
<protein>
    <recommendedName>
        <fullName evidence="12">SPX domain-containing protein</fullName>
    </recommendedName>
</protein>
<keyword evidence="5 7" id="KW-0472">Membrane</keyword>
<gene>
    <name evidence="10" type="ORF">SO694_00048013</name>
</gene>
<comment type="subcellular location">
    <subcellularLocation>
        <location evidence="1">Membrane</location>
        <topology evidence="1">Multi-pass membrane protein</topology>
    </subcellularLocation>
</comment>
<evidence type="ECO:0000256" key="7">
    <source>
        <dbReference type="SAM" id="Phobius"/>
    </source>
</evidence>
<feature type="transmembrane region" description="Helical" evidence="7">
    <location>
        <begin position="283"/>
        <end position="305"/>
    </location>
</feature>
<dbReference type="Proteomes" id="UP001363151">
    <property type="component" value="Unassembled WGS sequence"/>
</dbReference>
<feature type="transmembrane region" description="Helical" evidence="7">
    <location>
        <begin position="577"/>
        <end position="596"/>
    </location>
</feature>
<evidence type="ECO:0008006" key="12">
    <source>
        <dbReference type="Google" id="ProtNLM"/>
    </source>
</evidence>
<dbReference type="PANTHER" id="PTHR10783:SF103">
    <property type="entry name" value="SOLUTE CARRIER FAMILY 53 MEMBER 1"/>
    <property type="match status" value="1"/>
</dbReference>
<dbReference type="Pfam" id="PF03124">
    <property type="entry name" value="EXS"/>
    <property type="match status" value="1"/>
</dbReference>
<feature type="transmembrane region" description="Helical" evidence="7">
    <location>
        <begin position="357"/>
        <end position="378"/>
    </location>
</feature>
<feature type="region of interest" description="Disordered" evidence="6">
    <location>
        <begin position="32"/>
        <end position="57"/>
    </location>
</feature>
<evidence type="ECO:0000256" key="1">
    <source>
        <dbReference type="ARBA" id="ARBA00004141"/>
    </source>
</evidence>
<proteinExistence type="inferred from homology"/>
<evidence type="ECO:0000256" key="3">
    <source>
        <dbReference type="ARBA" id="ARBA00022692"/>
    </source>
</evidence>
<accession>A0ABR1G7R0</accession>
<evidence type="ECO:0000313" key="11">
    <source>
        <dbReference type="Proteomes" id="UP001363151"/>
    </source>
</evidence>
<reference evidence="10 11" key="1">
    <citation type="submission" date="2024-03" db="EMBL/GenBank/DDBJ databases">
        <title>Aureococcus anophagefferens CCMP1851 and Kratosvirus quantuckense: Draft genome of a second virus-susceptible host strain in the model system.</title>
        <authorList>
            <person name="Chase E."/>
            <person name="Truchon A.R."/>
            <person name="Schepens W."/>
            <person name="Wilhelm S.W."/>
        </authorList>
    </citation>
    <scope>NUCLEOTIDE SEQUENCE [LARGE SCALE GENOMIC DNA]</scope>
    <source>
        <strain evidence="10 11">CCMP1851</strain>
    </source>
</reference>
<evidence type="ECO:0000256" key="2">
    <source>
        <dbReference type="ARBA" id="ARBA00009665"/>
    </source>
</evidence>
<dbReference type="CDD" id="cd14447">
    <property type="entry name" value="SPX"/>
    <property type="match status" value="1"/>
</dbReference>
<organism evidence="10 11">
    <name type="scientific">Aureococcus anophagefferens</name>
    <name type="common">Harmful bloom alga</name>
    <dbReference type="NCBI Taxonomy" id="44056"/>
    <lineage>
        <taxon>Eukaryota</taxon>
        <taxon>Sar</taxon>
        <taxon>Stramenopiles</taxon>
        <taxon>Ochrophyta</taxon>
        <taxon>Pelagophyceae</taxon>
        <taxon>Pelagomonadales</taxon>
        <taxon>Pelagomonadaceae</taxon>
        <taxon>Aureococcus</taxon>
    </lineage>
</organism>
<feature type="domain" description="EXS" evidence="8">
    <location>
        <begin position="453"/>
        <end position="660"/>
    </location>
</feature>
<evidence type="ECO:0000259" key="9">
    <source>
        <dbReference type="PROSITE" id="PS51382"/>
    </source>
</evidence>
<feature type="domain" description="SPX" evidence="9">
    <location>
        <begin position="2"/>
        <end position="178"/>
    </location>
</feature>
<sequence length="687" mass="75545">MPHFSEALETLLYPPWREHYLDYRGLKNVIKGRSKPQRSGSSFETPLRPPSPAPLEAPLLGAASTELAATRTPGHDREASFAAALEGDARRVDAFYRRTADEVERELAHMRADRETGERPSETVAATAEASARAAYVQLYRELRHLESFALINAVAVRKIVKKWNKNAAKDRAHDDAPRRLDTETFLGALDFAAGGGDAAPPALAAAIDRTEREFADRFHAGDGTLARCELLSKQTAALDVPSFHVGARVGVCGSLLLWVCFDFVVDRAGARSGILTDAGLAVYRWCGCGVLAMFCWAALLRAWVACRVNYIYMLELPGPLCWRDQLLRATTACTLYLASLLIYTKTRAGAFPSLGVPALFHPALLGVGGALYGVWILRSTPPLTKTLRAALSSWLGGQVKFRDTLAADVLTSLVKVLKDVALSACYLVPTVAYGPSRACGAAAANCALCVDRGKPFKAVVMPVVSAAPLALRLAQCASRFRASRSRWPHLFNASKYVGSLAVVAISQFHTDALPSFGRDSTTRNVTNSLYLVTFLASTLYSFWWDVAQDWGLGMATQNPCSKAYAPLRRRLAAPRCVYYVATIFDFFGRFVWTLTLVSQRSSPWMVYVTPFLAPLEILRRASWMFFRLEHQQFHNLDRYANMDWVPLHFSPKAEAEADKRRSERGVLVEAVIFAAVVAVVLGLAIS</sequence>
<dbReference type="Pfam" id="PF03105">
    <property type="entry name" value="SPX"/>
    <property type="match status" value="1"/>
</dbReference>
<evidence type="ECO:0000313" key="10">
    <source>
        <dbReference type="EMBL" id="KAK7249345.1"/>
    </source>
</evidence>
<dbReference type="InterPro" id="IPR004342">
    <property type="entry name" value="EXS_C"/>
</dbReference>